<feature type="transmembrane region" description="Helical" evidence="7">
    <location>
        <begin position="166"/>
        <end position="190"/>
    </location>
</feature>
<dbReference type="InterPro" id="IPR035906">
    <property type="entry name" value="MetI-like_sf"/>
</dbReference>
<keyword evidence="6 7" id="KW-0472">Membrane</keyword>
<sequence length="367" mass="40237">MTWPEWRGHGSAVFAKRFALPTVRVPRCLMAFLNILRKRVGGLLLVVFGVSLITFSISHLIPGDPARLIAGDRATDAIVENIRHQLGLDLPLYQQYGRYMLDLLHGDLGTSIRTNRPVLEDLQAFFPATLELALVALTLSILVGVPLGVLSAVYHNRFIDQVARTLAVTGISTPAFWLGLGLIVLFYGHLNWLPGSGRLDEGLQPPPTVTGFYLIDTLLAGDTALFFNALKHLILPAITLGFVNLGIVARQIRSAMLDQLGEDYIRTARAYGLSKWSVILRHALPNALIPSITVLGLTLGDLLYGAVLTETVFAWPGMGAYVVKSIQSLDFPAVMGFAILVSFIYVLLNMVIDLLYRLVDPRIGEVN</sequence>
<comment type="subcellular location">
    <subcellularLocation>
        <location evidence="1 7">Cell membrane</location>
        <topology evidence="1 7">Multi-pass membrane protein</topology>
    </subcellularLocation>
</comment>
<dbReference type="PROSITE" id="PS50928">
    <property type="entry name" value="ABC_TM1"/>
    <property type="match status" value="1"/>
</dbReference>
<dbReference type="GO" id="GO:0071916">
    <property type="term" value="F:dipeptide transmembrane transporter activity"/>
    <property type="evidence" value="ECO:0007669"/>
    <property type="project" value="TreeGrafter"/>
</dbReference>
<dbReference type="PANTHER" id="PTHR43163:SF8">
    <property type="entry name" value="D,D-DIPEPTIDE TRANSPORT SYSTEM PERMEASE PROTEIN DDPB-RELATED"/>
    <property type="match status" value="1"/>
</dbReference>
<dbReference type="InterPro" id="IPR045621">
    <property type="entry name" value="BPD_transp_1_N"/>
</dbReference>
<dbReference type="InterPro" id="IPR000515">
    <property type="entry name" value="MetI-like"/>
</dbReference>
<comment type="caution">
    <text evidence="9">The sequence shown here is derived from an EMBL/GenBank/DDBJ whole genome shotgun (WGS) entry which is preliminary data.</text>
</comment>
<comment type="similarity">
    <text evidence="7">Belongs to the binding-protein-dependent transport system permease family.</text>
</comment>
<dbReference type="Pfam" id="PF19300">
    <property type="entry name" value="BPD_transp_1_N"/>
    <property type="match status" value="1"/>
</dbReference>
<dbReference type="Gene3D" id="1.10.3720.10">
    <property type="entry name" value="MetI-like"/>
    <property type="match status" value="1"/>
</dbReference>
<evidence type="ECO:0000256" key="4">
    <source>
        <dbReference type="ARBA" id="ARBA00022692"/>
    </source>
</evidence>
<dbReference type="SUPFAM" id="SSF161098">
    <property type="entry name" value="MetI-like"/>
    <property type="match status" value="1"/>
</dbReference>
<evidence type="ECO:0000256" key="6">
    <source>
        <dbReference type="ARBA" id="ARBA00023136"/>
    </source>
</evidence>
<evidence type="ECO:0000256" key="3">
    <source>
        <dbReference type="ARBA" id="ARBA00022475"/>
    </source>
</evidence>
<dbReference type="CDD" id="cd06261">
    <property type="entry name" value="TM_PBP2"/>
    <property type="match status" value="1"/>
</dbReference>
<feature type="transmembrane region" description="Helical" evidence="7">
    <location>
        <begin position="40"/>
        <end position="61"/>
    </location>
</feature>
<feature type="transmembrane region" description="Helical" evidence="7">
    <location>
        <begin position="229"/>
        <end position="249"/>
    </location>
</feature>
<evidence type="ECO:0000256" key="5">
    <source>
        <dbReference type="ARBA" id="ARBA00022989"/>
    </source>
</evidence>
<evidence type="ECO:0000256" key="2">
    <source>
        <dbReference type="ARBA" id="ARBA00022448"/>
    </source>
</evidence>
<evidence type="ECO:0000313" key="10">
    <source>
        <dbReference type="Proteomes" id="UP000050554"/>
    </source>
</evidence>
<feature type="transmembrane region" description="Helical" evidence="7">
    <location>
        <begin position="329"/>
        <end position="348"/>
    </location>
</feature>
<feature type="transmembrane region" description="Helical" evidence="7">
    <location>
        <begin position="287"/>
        <end position="309"/>
    </location>
</feature>
<proteinExistence type="inferred from homology"/>
<evidence type="ECO:0000259" key="8">
    <source>
        <dbReference type="PROSITE" id="PS50928"/>
    </source>
</evidence>
<protein>
    <submittedName>
        <fullName evidence="9">Oligopeptide/dipeptide ABC transporter permease</fullName>
    </submittedName>
</protein>
<keyword evidence="2 7" id="KW-0813">Transport</keyword>
<evidence type="ECO:0000313" key="9">
    <source>
        <dbReference type="EMBL" id="KPY48734.1"/>
    </source>
</evidence>
<dbReference type="PANTHER" id="PTHR43163">
    <property type="entry name" value="DIPEPTIDE TRANSPORT SYSTEM PERMEASE PROTEIN DPPB-RELATED"/>
    <property type="match status" value="1"/>
</dbReference>
<keyword evidence="5 7" id="KW-1133">Transmembrane helix</keyword>
<dbReference type="Pfam" id="PF00528">
    <property type="entry name" value="BPD_transp_1"/>
    <property type="match status" value="1"/>
</dbReference>
<dbReference type="GO" id="GO:0005886">
    <property type="term" value="C:plasma membrane"/>
    <property type="evidence" value="ECO:0007669"/>
    <property type="project" value="UniProtKB-SubCell"/>
</dbReference>
<accession>A0A0P9ZEX0</accession>
<dbReference type="AlphaFoldDB" id="A0A0P9ZEX0"/>
<dbReference type="EMBL" id="LJRF01000077">
    <property type="protein sequence ID" value="KPY48734.1"/>
    <property type="molecule type" value="Genomic_DNA"/>
</dbReference>
<reference evidence="9 10" key="1">
    <citation type="submission" date="2015-09" db="EMBL/GenBank/DDBJ databases">
        <title>Genome announcement of multiple Pseudomonas syringae strains.</title>
        <authorList>
            <person name="Thakur S."/>
            <person name="Wang P.W."/>
            <person name="Gong Y."/>
            <person name="Weir B.S."/>
            <person name="Guttman D.S."/>
        </authorList>
    </citation>
    <scope>NUCLEOTIDE SEQUENCE [LARGE SCALE GENOMIC DNA]</scope>
    <source>
        <strain evidence="9 10">ICMP3882</strain>
    </source>
</reference>
<evidence type="ECO:0000256" key="7">
    <source>
        <dbReference type="RuleBase" id="RU363032"/>
    </source>
</evidence>
<organism evidence="9 10">
    <name type="scientific">Pseudomonas syringae pv. ribicola</name>
    <dbReference type="NCBI Taxonomy" id="55398"/>
    <lineage>
        <taxon>Bacteria</taxon>
        <taxon>Pseudomonadati</taxon>
        <taxon>Pseudomonadota</taxon>
        <taxon>Gammaproteobacteria</taxon>
        <taxon>Pseudomonadales</taxon>
        <taxon>Pseudomonadaceae</taxon>
        <taxon>Pseudomonas</taxon>
    </lineage>
</organism>
<dbReference type="PATRIC" id="fig|55398.3.peg.628"/>
<name>A0A0P9ZEX0_PSESI</name>
<keyword evidence="3" id="KW-1003">Cell membrane</keyword>
<feature type="domain" description="ABC transmembrane type-1" evidence="8">
    <location>
        <begin position="126"/>
        <end position="356"/>
    </location>
</feature>
<keyword evidence="4 7" id="KW-0812">Transmembrane</keyword>
<evidence type="ECO:0000256" key="1">
    <source>
        <dbReference type="ARBA" id="ARBA00004651"/>
    </source>
</evidence>
<gene>
    <name evidence="9" type="ORF">ALO47_100724</name>
</gene>
<feature type="transmembrane region" description="Helical" evidence="7">
    <location>
        <begin position="132"/>
        <end position="154"/>
    </location>
</feature>
<dbReference type="Proteomes" id="UP000050554">
    <property type="component" value="Unassembled WGS sequence"/>
</dbReference>